<keyword evidence="2" id="KW-1133">Transmembrane helix</keyword>
<evidence type="ECO:0000256" key="1">
    <source>
        <dbReference type="ARBA" id="ARBA00005525"/>
    </source>
</evidence>
<evidence type="ECO:0000256" key="2">
    <source>
        <dbReference type="SAM" id="Phobius"/>
    </source>
</evidence>
<dbReference type="InParanoid" id="A0A1E7F0Y6"/>
<dbReference type="PANTHER" id="PTHR11645:SF13">
    <property type="entry name" value="PYRROLINE-5-CARBOXYLATE REDUCTASE CATALYTIC N-TERMINAL DOMAIN-CONTAINING PROTEIN"/>
    <property type="match status" value="1"/>
</dbReference>
<evidence type="ECO:0000313" key="5">
    <source>
        <dbReference type="Proteomes" id="UP000095751"/>
    </source>
</evidence>
<dbReference type="Gene3D" id="3.40.50.720">
    <property type="entry name" value="NAD(P)-binding Rossmann-like Domain"/>
    <property type="match status" value="1"/>
</dbReference>
<name>A0A1E7F0Y6_9STRA</name>
<evidence type="ECO:0000313" key="4">
    <source>
        <dbReference type="EMBL" id="OEU11861.1"/>
    </source>
</evidence>
<dbReference type="EMBL" id="KV784366">
    <property type="protein sequence ID" value="OEU11861.1"/>
    <property type="molecule type" value="Genomic_DNA"/>
</dbReference>
<dbReference type="InterPro" id="IPR036291">
    <property type="entry name" value="NAD(P)-bd_dom_sf"/>
</dbReference>
<dbReference type="GO" id="GO:0004735">
    <property type="term" value="F:pyrroline-5-carboxylate reductase activity"/>
    <property type="evidence" value="ECO:0007669"/>
    <property type="project" value="TreeGrafter"/>
</dbReference>
<dbReference type="Proteomes" id="UP000095751">
    <property type="component" value="Unassembled WGS sequence"/>
</dbReference>
<dbReference type="KEGG" id="fcy:FRACYDRAFT_191917"/>
<dbReference type="AlphaFoldDB" id="A0A1E7F0Y6"/>
<proteinExistence type="inferred from homology"/>
<dbReference type="Pfam" id="PF03807">
    <property type="entry name" value="F420_oxidored"/>
    <property type="match status" value="1"/>
</dbReference>
<keyword evidence="2" id="KW-0812">Transmembrane</keyword>
<keyword evidence="5" id="KW-1185">Reference proteome</keyword>
<protein>
    <recommendedName>
        <fullName evidence="3">Pyrroline-5-carboxylate reductase catalytic N-terminal domain-containing protein</fullName>
    </recommendedName>
</protein>
<evidence type="ECO:0000259" key="3">
    <source>
        <dbReference type="Pfam" id="PF03807"/>
    </source>
</evidence>
<dbReference type="GO" id="GO:0055129">
    <property type="term" value="P:L-proline biosynthetic process"/>
    <property type="evidence" value="ECO:0007669"/>
    <property type="project" value="TreeGrafter"/>
</dbReference>
<accession>A0A1E7F0Y6</accession>
<gene>
    <name evidence="4" type="ORF">FRACYDRAFT_191917</name>
</gene>
<reference evidence="4 5" key="1">
    <citation type="submission" date="2016-09" db="EMBL/GenBank/DDBJ databases">
        <title>Extensive genetic diversity and differential bi-allelic expression allows diatom success in the polar Southern Ocean.</title>
        <authorList>
            <consortium name="DOE Joint Genome Institute"/>
            <person name="Mock T."/>
            <person name="Otillar R.P."/>
            <person name="Strauss J."/>
            <person name="Dupont C."/>
            <person name="Frickenhaus S."/>
            <person name="Maumus F."/>
            <person name="Mcmullan M."/>
            <person name="Sanges R."/>
            <person name="Schmutz J."/>
            <person name="Toseland A."/>
            <person name="Valas R."/>
            <person name="Veluchamy A."/>
            <person name="Ward B.J."/>
            <person name="Allen A."/>
            <person name="Barry K."/>
            <person name="Falciatore A."/>
            <person name="Ferrante M."/>
            <person name="Fortunato A.E."/>
            <person name="Gloeckner G."/>
            <person name="Gruber A."/>
            <person name="Hipkin R."/>
            <person name="Janech M."/>
            <person name="Kroth P."/>
            <person name="Leese F."/>
            <person name="Lindquist E."/>
            <person name="Lyon B.R."/>
            <person name="Martin J."/>
            <person name="Mayer C."/>
            <person name="Parker M."/>
            <person name="Quesneville H."/>
            <person name="Raymond J."/>
            <person name="Uhlig C."/>
            <person name="Valentin K.U."/>
            <person name="Worden A.Z."/>
            <person name="Armbrust E.V."/>
            <person name="Bowler C."/>
            <person name="Green B."/>
            <person name="Moulton V."/>
            <person name="Van Oosterhout C."/>
            <person name="Grigoriev I."/>
        </authorList>
    </citation>
    <scope>NUCLEOTIDE SEQUENCE [LARGE SCALE GENOMIC DNA]</scope>
    <source>
        <strain evidence="4 5">CCMP1102</strain>
    </source>
</reference>
<organism evidence="4 5">
    <name type="scientific">Fragilariopsis cylindrus CCMP1102</name>
    <dbReference type="NCBI Taxonomy" id="635003"/>
    <lineage>
        <taxon>Eukaryota</taxon>
        <taxon>Sar</taxon>
        <taxon>Stramenopiles</taxon>
        <taxon>Ochrophyta</taxon>
        <taxon>Bacillariophyta</taxon>
        <taxon>Bacillariophyceae</taxon>
        <taxon>Bacillariophycidae</taxon>
        <taxon>Bacillariales</taxon>
        <taxon>Bacillariaceae</taxon>
        <taxon>Fragilariopsis</taxon>
    </lineage>
</organism>
<feature type="domain" description="Pyrroline-5-carboxylate reductase catalytic N-terminal" evidence="3">
    <location>
        <begin position="17"/>
        <end position="121"/>
    </location>
</feature>
<sequence length="312" mass="34345">MDDDNSINDVMKNGISVGFIGCGTIASSIATGLVLAHNKENDRVTKIKSMIISKRSESKSNELKEKFDNDNSSFSFDITENNQEIVNQADIIFLTVLPTQAKDVLNSLKFDPKRHILISLVSTTNLEQLANYSKLNLSNVSKMICLPSIARHEGIALLCCGGNDSTSNDDTGDKKISNKVLLKSIFNSMGGCVVLDTEYDLEACMVTTCTMGPLYGTMKKQRDWLLDNTNGLTKTDATNLVLKQFQDNDSADTEDNTDIDMLEHLINEQTPGGLNEQALKNYSILGGLHNIQQKVMDLIVNRIRGISNGEIK</sequence>
<dbReference type="InterPro" id="IPR028939">
    <property type="entry name" value="P5C_Rdtase_cat_N"/>
</dbReference>
<dbReference type="SUPFAM" id="SSF51735">
    <property type="entry name" value="NAD(P)-binding Rossmann-fold domains"/>
    <property type="match status" value="1"/>
</dbReference>
<keyword evidence="2" id="KW-0472">Membrane</keyword>
<comment type="similarity">
    <text evidence="1">Belongs to the pyrroline-5-carboxylate reductase family.</text>
</comment>
<feature type="transmembrane region" description="Helical" evidence="2">
    <location>
        <begin position="15"/>
        <end position="36"/>
    </location>
</feature>
<dbReference type="OrthoDB" id="10263291at2759"/>
<dbReference type="PANTHER" id="PTHR11645">
    <property type="entry name" value="PYRROLINE-5-CARBOXYLATE REDUCTASE"/>
    <property type="match status" value="1"/>
</dbReference>